<dbReference type="RefSeq" id="WP_004846287.1">
    <property type="nucleotide sequence ID" value="NZ_DS264349.1"/>
</dbReference>
<reference evidence="1 2" key="1">
    <citation type="submission" date="2007-03" db="EMBL/GenBank/DDBJ databases">
        <authorList>
            <person name="Fulton L."/>
            <person name="Clifton S."/>
            <person name="Fulton B."/>
            <person name="Xu J."/>
            <person name="Minx P."/>
            <person name="Pepin K.H."/>
            <person name="Johnson M."/>
            <person name="Thiruvilangam P."/>
            <person name="Bhonagiri V."/>
            <person name="Nash W.E."/>
            <person name="Mardis E.R."/>
            <person name="Wilson R.K."/>
        </authorList>
    </citation>
    <scope>NUCLEOTIDE SEQUENCE [LARGE SCALE GENOMIC DNA]</scope>
    <source>
        <strain evidence="1 2">ATCC 27756</strain>
    </source>
</reference>
<reference evidence="1 2" key="2">
    <citation type="submission" date="2007-04" db="EMBL/GenBank/DDBJ databases">
        <title>Draft genome sequence of Ruminococcus torques (ATCC 27756).</title>
        <authorList>
            <person name="Sudarsanam P."/>
            <person name="Ley R."/>
            <person name="Guruge J."/>
            <person name="Turnbaugh P.J."/>
            <person name="Mahowald M."/>
            <person name="Liep D."/>
            <person name="Gordon J."/>
        </authorList>
    </citation>
    <scope>NUCLEOTIDE SEQUENCE [LARGE SCALE GENOMIC DNA]</scope>
    <source>
        <strain evidence="1 2">ATCC 27756</strain>
    </source>
</reference>
<organism evidence="1 2">
    <name type="scientific">[Ruminococcus] torques ATCC 27756</name>
    <dbReference type="NCBI Taxonomy" id="411460"/>
    <lineage>
        <taxon>Bacteria</taxon>
        <taxon>Bacillati</taxon>
        <taxon>Bacillota</taxon>
        <taxon>Clostridia</taxon>
        <taxon>Lachnospirales</taxon>
        <taxon>Lachnospiraceae</taxon>
        <taxon>Mediterraneibacter</taxon>
    </lineage>
</organism>
<comment type="caution">
    <text evidence="1">The sequence shown here is derived from an EMBL/GenBank/DDBJ whole genome shotgun (WGS) entry which is preliminary data.</text>
</comment>
<proteinExistence type="predicted"/>
<dbReference type="HOGENOM" id="CLU_139712_0_0_9"/>
<name>A5KP75_9FIRM</name>
<evidence type="ECO:0008006" key="3">
    <source>
        <dbReference type="Google" id="ProtNLM"/>
    </source>
</evidence>
<sequence length="123" mass="13839">MKLNLNCIRDILLTLSEKLIPDESGYIVPLSPSEFSESELSQYEKNEVMYWIRKLMDEGIIIKGKKYVDSPLPLIKDISMAGYQFIEATEKPSAWNTIKPKLSEIAISSVTTLINAVISLTVS</sequence>
<accession>A5KP75</accession>
<evidence type="ECO:0000313" key="2">
    <source>
        <dbReference type="Proteomes" id="UP000003577"/>
    </source>
</evidence>
<dbReference type="PaxDb" id="411460-RUMTOR_02060"/>
<dbReference type="Pfam" id="PF10711">
    <property type="entry name" value="DUF2513"/>
    <property type="match status" value="1"/>
</dbReference>
<evidence type="ECO:0000313" key="1">
    <source>
        <dbReference type="EMBL" id="EDK23758.1"/>
    </source>
</evidence>
<protein>
    <recommendedName>
        <fullName evidence="3">DUF2513 domain-containing protein</fullName>
    </recommendedName>
</protein>
<gene>
    <name evidence="1" type="ORF">RUMTOR_02060</name>
</gene>
<dbReference type="InterPro" id="IPR019650">
    <property type="entry name" value="DUF2513"/>
</dbReference>
<dbReference type="Proteomes" id="UP000003577">
    <property type="component" value="Unassembled WGS sequence"/>
</dbReference>
<dbReference type="EMBL" id="AAVP02000011">
    <property type="protein sequence ID" value="EDK23758.1"/>
    <property type="molecule type" value="Genomic_DNA"/>
</dbReference>
<dbReference type="AlphaFoldDB" id="A5KP75"/>